<dbReference type="EMBL" id="QPJK01000004">
    <property type="protein sequence ID" value="RCW71623.1"/>
    <property type="molecule type" value="Genomic_DNA"/>
</dbReference>
<sequence length="72" mass="8178">MQSIRFSSFDRLVDIVGDGRHWRAFSANLDGKRVPADFVVPDELAEEELQQYLEDLSHEHATPSNGDVHRLG</sequence>
<feature type="domain" description="DUF7661" evidence="1">
    <location>
        <begin position="4"/>
        <end position="71"/>
    </location>
</feature>
<proteinExistence type="predicted"/>
<accession>A0A368XUJ5</accession>
<dbReference type="Proteomes" id="UP000252884">
    <property type="component" value="Unassembled WGS sequence"/>
</dbReference>
<dbReference type="OrthoDB" id="8592593at2"/>
<gene>
    <name evidence="2" type="ORF">DES41_104443</name>
</gene>
<dbReference type="RefSeq" id="WP_114468826.1">
    <property type="nucleotide sequence ID" value="NZ_QPJK01000004.1"/>
</dbReference>
<dbReference type="Pfam" id="PF24697">
    <property type="entry name" value="DUF7661"/>
    <property type="match status" value="1"/>
</dbReference>
<comment type="caution">
    <text evidence="2">The sequence shown here is derived from an EMBL/GenBank/DDBJ whole genome shotgun (WGS) entry which is preliminary data.</text>
</comment>
<evidence type="ECO:0000259" key="1">
    <source>
        <dbReference type="Pfam" id="PF24697"/>
    </source>
</evidence>
<evidence type="ECO:0000313" key="3">
    <source>
        <dbReference type="Proteomes" id="UP000252884"/>
    </source>
</evidence>
<keyword evidence="3" id="KW-1185">Reference proteome</keyword>
<evidence type="ECO:0000313" key="2">
    <source>
        <dbReference type="EMBL" id="RCW71623.1"/>
    </source>
</evidence>
<organism evidence="2 3">
    <name type="scientific">Pseudorhodoferax soli</name>
    <dbReference type="NCBI Taxonomy" id="545864"/>
    <lineage>
        <taxon>Bacteria</taxon>
        <taxon>Pseudomonadati</taxon>
        <taxon>Pseudomonadota</taxon>
        <taxon>Betaproteobacteria</taxon>
        <taxon>Burkholderiales</taxon>
        <taxon>Comamonadaceae</taxon>
    </lineage>
</organism>
<reference evidence="2 3" key="1">
    <citation type="submission" date="2018-07" db="EMBL/GenBank/DDBJ databases">
        <title>Genomic Encyclopedia of Type Strains, Phase IV (KMG-IV): sequencing the most valuable type-strain genomes for metagenomic binning, comparative biology and taxonomic classification.</title>
        <authorList>
            <person name="Goeker M."/>
        </authorList>
    </citation>
    <scope>NUCLEOTIDE SEQUENCE [LARGE SCALE GENOMIC DNA]</scope>
    <source>
        <strain evidence="2 3">DSM 21634</strain>
    </source>
</reference>
<dbReference type="InterPro" id="IPR056078">
    <property type="entry name" value="DUF7661"/>
</dbReference>
<protein>
    <recommendedName>
        <fullName evidence="1">DUF7661 domain-containing protein</fullName>
    </recommendedName>
</protein>
<name>A0A368XUJ5_9BURK</name>
<dbReference type="AlphaFoldDB" id="A0A368XUJ5"/>